<dbReference type="Gene3D" id="2.40.160.110">
    <property type="match status" value="1"/>
</dbReference>
<evidence type="ECO:0000256" key="3">
    <source>
        <dbReference type="ARBA" id="ARBA00022729"/>
    </source>
</evidence>
<dbReference type="PANTHER" id="PTHR11506">
    <property type="entry name" value="LYSOSOME-ASSOCIATED MEMBRANE GLYCOPROTEIN"/>
    <property type="match status" value="1"/>
</dbReference>
<evidence type="ECO:0000256" key="4">
    <source>
        <dbReference type="ARBA" id="ARBA00022753"/>
    </source>
</evidence>
<feature type="compositionally biased region" description="Low complexity" evidence="9">
    <location>
        <begin position="154"/>
        <end position="189"/>
    </location>
</feature>
<dbReference type="Proteomes" id="UP000694560">
    <property type="component" value="Unplaced"/>
</dbReference>
<keyword evidence="4" id="KW-0967">Endosome</keyword>
<reference evidence="12" key="1">
    <citation type="submission" date="2025-08" db="UniProtKB">
        <authorList>
            <consortium name="Ensembl"/>
        </authorList>
    </citation>
    <scope>IDENTIFICATION</scope>
</reference>
<evidence type="ECO:0000256" key="6">
    <source>
        <dbReference type="ARBA" id="ARBA00023136"/>
    </source>
</evidence>
<feature type="domain" description="Lysosome-associated membrane glycoprotein 2-like luminal" evidence="11">
    <location>
        <begin position="243"/>
        <end position="378"/>
    </location>
</feature>
<keyword evidence="2 8" id="KW-0812">Transmembrane</keyword>
<keyword evidence="5 10" id="KW-1133">Transmembrane helix</keyword>
<feature type="region of interest" description="Disordered" evidence="9">
    <location>
        <begin position="48"/>
        <end position="247"/>
    </location>
</feature>
<dbReference type="GO" id="GO:0005886">
    <property type="term" value="C:plasma membrane"/>
    <property type="evidence" value="ECO:0007669"/>
    <property type="project" value="TreeGrafter"/>
</dbReference>
<name>A0A8C5X0L9_9PASS</name>
<dbReference type="OrthoDB" id="9428839at2759"/>
<dbReference type="GO" id="GO:0031902">
    <property type="term" value="C:late endosome membrane"/>
    <property type="evidence" value="ECO:0007669"/>
    <property type="project" value="TreeGrafter"/>
</dbReference>
<comment type="subcellular location">
    <subcellularLocation>
        <location evidence="1">Endosome membrane</location>
        <topology evidence="1">Single-pass type I membrane protein</topology>
    </subcellularLocation>
    <subcellularLocation>
        <location evidence="8">Lysosome membrane</location>
        <topology evidence="8">Single-pass type I membrane protein</topology>
    </subcellularLocation>
</comment>
<keyword evidence="8" id="KW-0458">Lysosome</keyword>
<protein>
    <recommendedName>
        <fullName evidence="11">Lysosome-associated membrane glycoprotein 2-like luminal domain-containing protein</fullName>
    </recommendedName>
</protein>
<sequence length="431" mass="46219">MAQPGHGTGHSASHHSAWDFFAAFSSCFAEVALGVKLYPETTSFHQMATSSQPPSLYYSSPHQSTTVHFNSTGSLQTTPMSHRTSEQHQATAAPGQHGAEQAGAGTVSTTAADTTSTDSQATTQTMLSVTDAVENKTTPSVSSTRREETRETIETTAAATNTSLKHETVSTQVTAATNTSAATTSQRAGRSTRTRRQTTATEAPTAMAVSSTTTTHAGTQTAPTSSARTVSPSPAPQPSAVPTGTYTVSDGNTTCIKAVMGLQLMAQDTQQEQVESVTVNPNVTQISGSCGTVQSELNLTFSGGFVNFTFVKVTAAFRGKVCLELEEVRLPLIQPELWQKLFTTKLGNSFKCTSRQTFTLERNFQILFVHVQLQAFDIADNQFGNEEECFLDRSSKAAPIAVCLCILGLFVIVFVTFLISRRKPQRGYQRI</sequence>
<dbReference type="InterPro" id="IPR002000">
    <property type="entry name" value="Lysosome-assoc_membr_glycop"/>
</dbReference>
<feature type="compositionally biased region" description="Low complexity" evidence="9">
    <location>
        <begin position="101"/>
        <end position="125"/>
    </location>
</feature>
<feature type="compositionally biased region" description="Low complexity" evidence="9">
    <location>
        <begin position="50"/>
        <end position="64"/>
    </location>
</feature>
<reference evidence="12" key="2">
    <citation type="submission" date="2025-09" db="UniProtKB">
        <authorList>
            <consortium name="Ensembl"/>
        </authorList>
    </citation>
    <scope>IDENTIFICATION</scope>
</reference>
<feature type="disulfide bond" evidence="8">
    <location>
        <begin position="352"/>
        <end position="389"/>
    </location>
</feature>
<proteinExistence type="inferred from homology"/>
<evidence type="ECO:0000313" key="13">
    <source>
        <dbReference type="Proteomes" id="UP000694560"/>
    </source>
</evidence>
<feature type="compositionally biased region" description="Basic and acidic residues" evidence="9">
    <location>
        <begin position="144"/>
        <end position="153"/>
    </location>
</feature>
<comment type="caution">
    <text evidence="8">Lacks conserved residue(s) required for the propagation of feature annotation.</text>
</comment>
<dbReference type="Pfam" id="PF01299">
    <property type="entry name" value="Lamp2-like_luminal"/>
    <property type="match status" value="1"/>
</dbReference>
<keyword evidence="6 8" id="KW-0472">Membrane</keyword>
<dbReference type="PANTHER" id="PTHR11506:SF30">
    <property type="entry name" value="LYSOSOME-ASSOCIATED MEMBRANE GLYCOPROTEIN 3"/>
    <property type="match status" value="1"/>
</dbReference>
<feature type="compositionally biased region" description="Low complexity" evidence="9">
    <location>
        <begin position="197"/>
        <end position="225"/>
    </location>
</feature>
<dbReference type="PROSITE" id="PS51407">
    <property type="entry name" value="LAMP_3"/>
    <property type="match status" value="1"/>
</dbReference>
<accession>A0A8C5X0L9</accession>
<evidence type="ECO:0000256" key="10">
    <source>
        <dbReference type="SAM" id="Phobius"/>
    </source>
</evidence>
<dbReference type="InterPro" id="IPR048528">
    <property type="entry name" value="Lamp2-like_luminal"/>
</dbReference>
<keyword evidence="13" id="KW-1185">Reference proteome</keyword>
<comment type="similarity">
    <text evidence="8">Belongs to the LAMP family.</text>
</comment>
<keyword evidence="7" id="KW-0325">Glycoprotein</keyword>
<dbReference type="PRINTS" id="PR00336">
    <property type="entry name" value="LYSASSOCTDMP"/>
</dbReference>
<dbReference type="GO" id="GO:0005765">
    <property type="term" value="C:lysosomal membrane"/>
    <property type="evidence" value="ECO:0007669"/>
    <property type="project" value="UniProtKB-SubCell"/>
</dbReference>
<dbReference type="AlphaFoldDB" id="A0A8C5X0L9"/>
<feature type="compositionally biased region" description="Polar residues" evidence="9">
    <location>
        <begin position="65"/>
        <end position="90"/>
    </location>
</feature>
<evidence type="ECO:0000256" key="5">
    <source>
        <dbReference type="ARBA" id="ARBA00022989"/>
    </source>
</evidence>
<dbReference type="Ensembl" id="ENSMCST00000001824.1">
    <property type="protein sequence ID" value="ENSMCSP00000001783.1"/>
    <property type="gene ID" value="ENSMCSG00000001325.1"/>
</dbReference>
<dbReference type="GO" id="GO:0072594">
    <property type="term" value="P:establishment of protein localization to organelle"/>
    <property type="evidence" value="ECO:0007669"/>
    <property type="project" value="TreeGrafter"/>
</dbReference>
<evidence type="ECO:0000259" key="11">
    <source>
        <dbReference type="Pfam" id="PF01299"/>
    </source>
</evidence>
<keyword evidence="3" id="KW-0732">Signal</keyword>
<organism evidence="12 13">
    <name type="scientific">Malurus cyaneus samueli</name>
    <dbReference type="NCBI Taxonomy" id="2593467"/>
    <lineage>
        <taxon>Eukaryota</taxon>
        <taxon>Metazoa</taxon>
        <taxon>Chordata</taxon>
        <taxon>Craniata</taxon>
        <taxon>Vertebrata</taxon>
        <taxon>Euteleostomi</taxon>
        <taxon>Archelosauria</taxon>
        <taxon>Archosauria</taxon>
        <taxon>Dinosauria</taxon>
        <taxon>Saurischia</taxon>
        <taxon>Theropoda</taxon>
        <taxon>Coelurosauria</taxon>
        <taxon>Aves</taxon>
        <taxon>Neognathae</taxon>
        <taxon>Neoaves</taxon>
        <taxon>Telluraves</taxon>
        <taxon>Australaves</taxon>
        <taxon>Passeriformes</taxon>
        <taxon>Meliphagoidea</taxon>
        <taxon>Maluridae</taxon>
        <taxon>Malurus</taxon>
    </lineage>
</organism>
<evidence type="ECO:0000256" key="1">
    <source>
        <dbReference type="ARBA" id="ARBA00004530"/>
    </source>
</evidence>
<evidence type="ECO:0000256" key="9">
    <source>
        <dbReference type="SAM" id="MobiDB-lite"/>
    </source>
</evidence>
<evidence type="ECO:0000313" key="12">
    <source>
        <dbReference type="Ensembl" id="ENSMCSP00000001783.1"/>
    </source>
</evidence>
<evidence type="ECO:0000256" key="7">
    <source>
        <dbReference type="ARBA" id="ARBA00023180"/>
    </source>
</evidence>
<keyword evidence="8" id="KW-1015">Disulfide bond</keyword>
<feature type="transmembrane region" description="Helical" evidence="10">
    <location>
        <begin position="397"/>
        <end position="420"/>
    </location>
</feature>
<evidence type="ECO:0000256" key="2">
    <source>
        <dbReference type="ARBA" id="ARBA00022692"/>
    </source>
</evidence>
<evidence type="ECO:0000256" key="8">
    <source>
        <dbReference type="PROSITE-ProRule" id="PRU00740"/>
    </source>
</evidence>